<comment type="caution">
    <text evidence="2">The sequence shown here is derived from an EMBL/GenBank/DDBJ whole genome shotgun (WGS) entry which is preliminary data.</text>
</comment>
<gene>
    <name evidence="2" type="ORF">DEX24_15125</name>
</gene>
<evidence type="ECO:0000313" key="2">
    <source>
        <dbReference type="EMBL" id="PWI24124.1"/>
    </source>
</evidence>
<dbReference type="EMBL" id="QFVR01000028">
    <property type="protein sequence ID" value="PWI24124.1"/>
    <property type="molecule type" value="Genomic_DNA"/>
</dbReference>
<dbReference type="RefSeq" id="WP_109307249.1">
    <property type="nucleotide sequence ID" value="NZ_BJUF01000058.1"/>
</dbReference>
<feature type="signal peptide" evidence="1">
    <location>
        <begin position="1"/>
        <end position="19"/>
    </location>
</feature>
<dbReference type="PROSITE" id="PS51257">
    <property type="entry name" value="PROKAR_LIPOPROTEIN"/>
    <property type="match status" value="1"/>
</dbReference>
<sequence>MKRIAMSFFVVLLIALLGACNKQLPNSVQLGSVDSHGKIDVTRTLSDDQIFARSSELIADARNIKLADHRTDHLSAMYIQFTNEKQNVVKSNYYLWDDKQNARYICKPYFDADNLYYEITEQEYRILKRQLSAVSTSNEAIVKDKKAKKPMKQHDYSGS</sequence>
<evidence type="ECO:0000256" key="1">
    <source>
        <dbReference type="SAM" id="SignalP"/>
    </source>
</evidence>
<protein>
    <recommendedName>
        <fullName evidence="4">DUF4467 domain-containing protein</fullName>
    </recommendedName>
</protein>
<reference evidence="2 3" key="1">
    <citation type="submission" date="2018-05" db="EMBL/GenBank/DDBJ databases">
        <title>Kurthia sibirica genome sequence.</title>
        <authorList>
            <person name="Maclea K.S."/>
            <person name="Goen A.E."/>
        </authorList>
    </citation>
    <scope>NUCLEOTIDE SEQUENCE [LARGE SCALE GENOMIC DNA]</scope>
    <source>
        <strain evidence="2 3">ATCC 49154</strain>
    </source>
</reference>
<dbReference type="OrthoDB" id="9805159at2"/>
<dbReference type="Proteomes" id="UP000245938">
    <property type="component" value="Unassembled WGS sequence"/>
</dbReference>
<proteinExistence type="predicted"/>
<keyword evidence="3" id="KW-1185">Reference proteome</keyword>
<dbReference type="AlphaFoldDB" id="A0A2U3AI08"/>
<evidence type="ECO:0008006" key="4">
    <source>
        <dbReference type="Google" id="ProtNLM"/>
    </source>
</evidence>
<name>A0A2U3AI08_9BACL</name>
<evidence type="ECO:0000313" key="3">
    <source>
        <dbReference type="Proteomes" id="UP000245938"/>
    </source>
</evidence>
<accession>A0A2U3AI08</accession>
<organism evidence="2 3">
    <name type="scientific">Kurthia sibirica</name>
    <dbReference type="NCBI Taxonomy" id="202750"/>
    <lineage>
        <taxon>Bacteria</taxon>
        <taxon>Bacillati</taxon>
        <taxon>Bacillota</taxon>
        <taxon>Bacilli</taxon>
        <taxon>Bacillales</taxon>
        <taxon>Caryophanaceae</taxon>
        <taxon>Kurthia</taxon>
    </lineage>
</organism>
<feature type="chain" id="PRO_5039475265" description="DUF4467 domain-containing protein" evidence="1">
    <location>
        <begin position="20"/>
        <end position="159"/>
    </location>
</feature>
<keyword evidence="1" id="KW-0732">Signal</keyword>